<accession>A0A9Q1QQG0</accession>
<dbReference type="Pfam" id="PF09808">
    <property type="entry name" value="SNAPC1"/>
    <property type="match status" value="2"/>
</dbReference>
<keyword evidence="3" id="KW-1185">Reference proteome</keyword>
<evidence type="ECO:0000313" key="3">
    <source>
        <dbReference type="Proteomes" id="UP001153076"/>
    </source>
</evidence>
<feature type="region of interest" description="Disordered" evidence="1">
    <location>
        <begin position="242"/>
        <end position="325"/>
    </location>
</feature>
<feature type="compositionally biased region" description="Acidic residues" evidence="1">
    <location>
        <begin position="315"/>
        <end position="324"/>
    </location>
</feature>
<name>A0A9Q1QQG0_9CARY</name>
<dbReference type="InterPro" id="IPR019188">
    <property type="entry name" value="SNAPC1"/>
</dbReference>
<dbReference type="PANTHER" id="PTHR15131:SF3">
    <property type="entry name" value="SNRNA-ACTIVATING PROTEIN COMPLEX SUBUNIT 1"/>
    <property type="match status" value="1"/>
</dbReference>
<comment type="caution">
    <text evidence="2">The sequence shown here is derived from an EMBL/GenBank/DDBJ whole genome shotgun (WGS) entry which is preliminary data.</text>
</comment>
<dbReference type="EMBL" id="JAKOGI010000013">
    <property type="protein sequence ID" value="KAJ8450762.1"/>
    <property type="molecule type" value="Genomic_DNA"/>
</dbReference>
<dbReference type="AlphaFoldDB" id="A0A9Q1QQG0"/>
<reference evidence="2" key="1">
    <citation type="submission" date="2022-04" db="EMBL/GenBank/DDBJ databases">
        <title>Carnegiea gigantea Genome sequencing and assembly v2.</title>
        <authorList>
            <person name="Copetti D."/>
            <person name="Sanderson M.J."/>
            <person name="Burquez A."/>
            <person name="Wojciechowski M.F."/>
        </authorList>
    </citation>
    <scope>NUCLEOTIDE SEQUENCE</scope>
    <source>
        <strain evidence="2">SGP5-SGP5p</strain>
        <tissue evidence="2">Aerial part</tissue>
    </source>
</reference>
<evidence type="ECO:0000313" key="2">
    <source>
        <dbReference type="EMBL" id="KAJ8450762.1"/>
    </source>
</evidence>
<dbReference type="PANTHER" id="PTHR15131">
    <property type="entry name" value="SMALL NUCLEAR RNA ACTIVATING COMPLEX, POLYPEPTIDE 1"/>
    <property type="match status" value="1"/>
</dbReference>
<dbReference type="GO" id="GO:0042795">
    <property type="term" value="P:snRNA transcription by RNA polymerase II"/>
    <property type="evidence" value="ECO:0007669"/>
    <property type="project" value="TreeGrafter"/>
</dbReference>
<dbReference type="Proteomes" id="UP001153076">
    <property type="component" value="Unassembled WGS sequence"/>
</dbReference>
<organism evidence="2 3">
    <name type="scientific">Carnegiea gigantea</name>
    <dbReference type="NCBI Taxonomy" id="171969"/>
    <lineage>
        <taxon>Eukaryota</taxon>
        <taxon>Viridiplantae</taxon>
        <taxon>Streptophyta</taxon>
        <taxon>Embryophyta</taxon>
        <taxon>Tracheophyta</taxon>
        <taxon>Spermatophyta</taxon>
        <taxon>Magnoliopsida</taxon>
        <taxon>eudicotyledons</taxon>
        <taxon>Gunneridae</taxon>
        <taxon>Pentapetalae</taxon>
        <taxon>Caryophyllales</taxon>
        <taxon>Cactineae</taxon>
        <taxon>Cactaceae</taxon>
        <taxon>Cactoideae</taxon>
        <taxon>Echinocereeae</taxon>
        <taxon>Carnegiea</taxon>
    </lineage>
</organism>
<proteinExistence type="predicted"/>
<dbReference type="GO" id="GO:0042796">
    <property type="term" value="P:snRNA transcription by RNA polymerase III"/>
    <property type="evidence" value="ECO:0007669"/>
    <property type="project" value="TreeGrafter"/>
</dbReference>
<sequence>MKRLWLDRKFSYIFEARPSTNLALFMQTLYNHSISYMDINNPLSCRLGALYCLYCLYETQPFKPFFKIYLSLVLSLYVEMAASIRSATWADVDCKTTETHISVRFWELQRLKALVVDAKGQRIKVVSAVVKRMLEKNSFLFGIVDISEYSKKEKIKELVDVQKACVQKMNEKLFANMDLERYLHMDMDLSNLNPLFWLPFCSSEEASKVVDVQNVEHIADDRPTIGDEVQDIIKEWGDQREVFSQQTASPPCPPIPPGEGNLQREQPMSLPSAEAQELHDDGDELRNTSFMQLLLGNESPQAHGDIQLNPGDGDAGVEEDDTESEFAKELESELFLDF</sequence>
<evidence type="ECO:0000256" key="1">
    <source>
        <dbReference type="SAM" id="MobiDB-lite"/>
    </source>
</evidence>
<dbReference type="GO" id="GO:0019185">
    <property type="term" value="C:snRNA-activating protein complex"/>
    <property type="evidence" value="ECO:0007669"/>
    <property type="project" value="TreeGrafter"/>
</dbReference>
<dbReference type="OrthoDB" id="20127at2759"/>
<dbReference type="GO" id="GO:0043565">
    <property type="term" value="F:sequence-specific DNA binding"/>
    <property type="evidence" value="ECO:0007669"/>
    <property type="project" value="TreeGrafter"/>
</dbReference>
<protein>
    <submittedName>
        <fullName evidence="2">Uncharacterized protein</fullName>
    </submittedName>
</protein>
<gene>
    <name evidence="2" type="ORF">Cgig2_021234</name>
</gene>